<dbReference type="AlphaFoldDB" id="A0A9D4N7E4"/>
<keyword evidence="2" id="KW-1185">Reference proteome</keyword>
<accession>A0A9D4N7E4</accession>
<dbReference type="EMBL" id="JAIWYP010000001">
    <property type="protein sequence ID" value="KAH3888604.1"/>
    <property type="molecule type" value="Genomic_DNA"/>
</dbReference>
<protein>
    <submittedName>
        <fullName evidence="1">Uncharacterized protein</fullName>
    </submittedName>
</protein>
<name>A0A9D4N7E4_DREPO</name>
<evidence type="ECO:0000313" key="2">
    <source>
        <dbReference type="Proteomes" id="UP000828390"/>
    </source>
</evidence>
<evidence type="ECO:0000313" key="1">
    <source>
        <dbReference type="EMBL" id="KAH3888604.1"/>
    </source>
</evidence>
<reference evidence="1" key="2">
    <citation type="submission" date="2020-11" db="EMBL/GenBank/DDBJ databases">
        <authorList>
            <person name="McCartney M.A."/>
            <person name="Auch B."/>
            <person name="Kono T."/>
            <person name="Mallez S."/>
            <person name="Becker A."/>
            <person name="Gohl D.M."/>
            <person name="Silverstein K.A.T."/>
            <person name="Koren S."/>
            <person name="Bechman K.B."/>
            <person name="Herman A."/>
            <person name="Abrahante J.E."/>
            <person name="Garbe J."/>
        </authorList>
    </citation>
    <scope>NUCLEOTIDE SEQUENCE</scope>
    <source>
        <strain evidence="1">Duluth1</strain>
        <tissue evidence="1">Whole animal</tissue>
    </source>
</reference>
<comment type="caution">
    <text evidence="1">The sequence shown here is derived from an EMBL/GenBank/DDBJ whole genome shotgun (WGS) entry which is preliminary data.</text>
</comment>
<gene>
    <name evidence="1" type="ORF">DPMN_012642</name>
</gene>
<dbReference type="Proteomes" id="UP000828390">
    <property type="component" value="Unassembled WGS sequence"/>
</dbReference>
<organism evidence="1 2">
    <name type="scientific">Dreissena polymorpha</name>
    <name type="common">Zebra mussel</name>
    <name type="synonym">Mytilus polymorpha</name>
    <dbReference type="NCBI Taxonomy" id="45954"/>
    <lineage>
        <taxon>Eukaryota</taxon>
        <taxon>Metazoa</taxon>
        <taxon>Spiralia</taxon>
        <taxon>Lophotrochozoa</taxon>
        <taxon>Mollusca</taxon>
        <taxon>Bivalvia</taxon>
        <taxon>Autobranchia</taxon>
        <taxon>Heteroconchia</taxon>
        <taxon>Euheterodonta</taxon>
        <taxon>Imparidentia</taxon>
        <taxon>Neoheterodontei</taxon>
        <taxon>Myida</taxon>
        <taxon>Dreissenoidea</taxon>
        <taxon>Dreissenidae</taxon>
        <taxon>Dreissena</taxon>
    </lineage>
</organism>
<proteinExistence type="predicted"/>
<reference evidence="1" key="1">
    <citation type="journal article" date="2019" name="bioRxiv">
        <title>The Genome of the Zebra Mussel, Dreissena polymorpha: A Resource for Invasive Species Research.</title>
        <authorList>
            <person name="McCartney M.A."/>
            <person name="Auch B."/>
            <person name="Kono T."/>
            <person name="Mallez S."/>
            <person name="Zhang Y."/>
            <person name="Obille A."/>
            <person name="Becker A."/>
            <person name="Abrahante J.E."/>
            <person name="Garbe J."/>
            <person name="Badalamenti J.P."/>
            <person name="Herman A."/>
            <person name="Mangelson H."/>
            <person name="Liachko I."/>
            <person name="Sullivan S."/>
            <person name="Sone E.D."/>
            <person name="Koren S."/>
            <person name="Silverstein K.A.T."/>
            <person name="Beckman K.B."/>
            <person name="Gohl D.M."/>
        </authorList>
    </citation>
    <scope>NUCLEOTIDE SEQUENCE</scope>
    <source>
        <strain evidence="1">Duluth1</strain>
        <tissue evidence="1">Whole animal</tissue>
    </source>
</reference>
<sequence length="89" mass="10017">MVTTRDLCSLYLVGKMMDLLVHNLLNLAIAEIAMVIHKRNSAVGQECYQLLEAGHVFQLILVRGDFLNEVDRAVHHALLLLRDGLHPLC</sequence>